<comment type="caution">
    <text evidence="1">The sequence shown here is derived from an EMBL/GenBank/DDBJ whole genome shotgun (WGS) entry which is preliminary data.</text>
</comment>
<dbReference type="Proteomes" id="UP000029015">
    <property type="component" value="Unassembled WGS sequence"/>
</dbReference>
<name>A0A086Z1J2_9BIFI</name>
<keyword evidence="2" id="KW-1185">Reference proteome</keyword>
<dbReference type="AlphaFoldDB" id="A0A086Z1J2"/>
<dbReference type="EMBL" id="JGYK01000001">
    <property type="protein sequence ID" value="KFI40392.1"/>
    <property type="molecule type" value="Genomic_DNA"/>
</dbReference>
<reference evidence="1 2" key="1">
    <citation type="submission" date="2014-03" db="EMBL/GenBank/DDBJ databases">
        <title>Genomics of Bifidobacteria.</title>
        <authorList>
            <person name="Ventura M."/>
            <person name="Milani C."/>
            <person name="Lugli G.A."/>
        </authorList>
    </citation>
    <scope>NUCLEOTIDE SEQUENCE [LARGE SCALE GENOMIC DNA]</scope>
    <source>
        <strain evidence="1 2">DSM 22766</strain>
    </source>
</reference>
<evidence type="ECO:0000313" key="1">
    <source>
        <dbReference type="EMBL" id="KFI40392.1"/>
    </source>
</evidence>
<sequence length="55" mass="6417">MSAHERLGPVWDAARQELERAEGAARSCPCPETDWMLRQALTRVEQLRPWIERGR</sequence>
<accession>A0A086Z1J2</accession>
<gene>
    <name evidence="1" type="ORF">BACT_1094</name>
</gene>
<protein>
    <submittedName>
        <fullName evidence="1">Uncharacterized protein</fullName>
    </submittedName>
</protein>
<organism evidence="1 2">
    <name type="scientific">Bifidobacterium actinocoloniiforme DSM 22766</name>
    <dbReference type="NCBI Taxonomy" id="1437605"/>
    <lineage>
        <taxon>Bacteria</taxon>
        <taxon>Bacillati</taxon>
        <taxon>Actinomycetota</taxon>
        <taxon>Actinomycetes</taxon>
        <taxon>Bifidobacteriales</taxon>
        <taxon>Bifidobacteriaceae</taxon>
        <taxon>Bifidobacterium</taxon>
    </lineage>
</organism>
<evidence type="ECO:0000313" key="2">
    <source>
        <dbReference type="Proteomes" id="UP000029015"/>
    </source>
</evidence>
<proteinExistence type="predicted"/>